<evidence type="ECO:0000313" key="5">
    <source>
        <dbReference type="EMBL" id="KAF2488411.1"/>
    </source>
</evidence>
<dbReference type="SMART" id="SM00248">
    <property type="entry name" value="ANK"/>
    <property type="match status" value="4"/>
</dbReference>
<keyword evidence="2 3" id="KW-0040">ANK repeat</keyword>
<evidence type="ECO:0000256" key="1">
    <source>
        <dbReference type="ARBA" id="ARBA00022737"/>
    </source>
</evidence>
<dbReference type="PROSITE" id="PS50181">
    <property type="entry name" value="FBOX"/>
    <property type="match status" value="1"/>
</dbReference>
<dbReference type="SUPFAM" id="SSF48403">
    <property type="entry name" value="Ankyrin repeat"/>
    <property type="match status" value="1"/>
</dbReference>
<dbReference type="PANTHER" id="PTHR24198:SF165">
    <property type="entry name" value="ANKYRIN REPEAT-CONTAINING PROTEIN-RELATED"/>
    <property type="match status" value="1"/>
</dbReference>
<dbReference type="Pfam" id="PF12796">
    <property type="entry name" value="Ank_2"/>
    <property type="match status" value="1"/>
</dbReference>
<dbReference type="InterPro" id="IPR001810">
    <property type="entry name" value="F-box_dom"/>
</dbReference>
<dbReference type="InterPro" id="IPR036047">
    <property type="entry name" value="F-box-like_dom_sf"/>
</dbReference>
<reference evidence="5" key="1">
    <citation type="journal article" date="2020" name="Stud. Mycol.">
        <title>101 Dothideomycetes genomes: a test case for predicting lifestyles and emergence of pathogens.</title>
        <authorList>
            <person name="Haridas S."/>
            <person name="Albert R."/>
            <person name="Binder M."/>
            <person name="Bloem J."/>
            <person name="Labutti K."/>
            <person name="Salamov A."/>
            <person name="Andreopoulos B."/>
            <person name="Baker S."/>
            <person name="Barry K."/>
            <person name="Bills G."/>
            <person name="Bluhm B."/>
            <person name="Cannon C."/>
            <person name="Castanera R."/>
            <person name="Culley D."/>
            <person name="Daum C."/>
            <person name="Ezra D."/>
            <person name="Gonzalez J."/>
            <person name="Henrissat B."/>
            <person name="Kuo A."/>
            <person name="Liang C."/>
            <person name="Lipzen A."/>
            <person name="Lutzoni F."/>
            <person name="Magnuson J."/>
            <person name="Mondo S."/>
            <person name="Nolan M."/>
            <person name="Ohm R."/>
            <person name="Pangilinan J."/>
            <person name="Park H.-J."/>
            <person name="Ramirez L."/>
            <person name="Alfaro M."/>
            <person name="Sun H."/>
            <person name="Tritt A."/>
            <person name="Yoshinaga Y."/>
            <person name="Zwiers L.-H."/>
            <person name="Turgeon B."/>
            <person name="Goodwin S."/>
            <person name="Spatafora J."/>
            <person name="Crous P."/>
            <person name="Grigoriev I."/>
        </authorList>
    </citation>
    <scope>NUCLEOTIDE SEQUENCE</scope>
    <source>
        <strain evidence="5">CBS 269.34</strain>
    </source>
</reference>
<evidence type="ECO:0000256" key="3">
    <source>
        <dbReference type="PROSITE-ProRule" id="PRU00023"/>
    </source>
</evidence>
<gene>
    <name evidence="5" type="ORF">BU16DRAFT_422296</name>
</gene>
<dbReference type="SUPFAM" id="SSF81383">
    <property type="entry name" value="F-box domain"/>
    <property type="match status" value="1"/>
</dbReference>
<accession>A0A6A6Q8K8</accession>
<proteinExistence type="predicted"/>
<dbReference type="PANTHER" id="PTHR24198">
    <property type="entry name" value="ANKYRIN REPEAT AND PROTEIN KINASE DOMAIN-CONTAINING PROTEIN"/>
    <property type="match status" value="1"/>
</dbReference>
<dbReference type="Proteomes" id="UP000799750">
    <property type="component" value="Unassembled WGS sequence"/>
</dbReference>
<dbReference type="PROSITE" id="PS50088">
    <property type="entry name" value="ANK_REPEAT"/>
    <property type="match status" value="1"/>
</dbReference>
<evidence type="ECO:0000259" key="4">
    <source>
        <dbReference type="PROSITE" id="PS50181"/>
    </source>
</evidence>
<feature type="repeat" description="ANK" evidence="3">
    <location>
        <begin position="135"/>
        <end position="161"/>
    </location>
</feature>
<dbReference type="Gene3D" id="1.25.40.20">
    <property type="entry name" value="Ankyrin repeat-containing domain"/>
    <property type="match status" value="1"/>
</dbReference>
<sequence>LLTIPNELLLEIASSLRLPDLRRLSRVNCQLYFFTNDYLARYRYNSGLVALPNEIILEIVQHLGRQKDRSNLARASQRFYPLIMHYIVRHDVRHGGSSLLNYAAKKNLGGMARNILHIGGDVNTQRGCRVGFAKRQPTPLVTAASHGHKKMVRILLKTGASHFVDGMRVPLAVAISNRHENVALILSQELDFGDMFLTKTGQMVFQMGCEMKLVNLVCHYLERGSHCAESVNAPRLHPRSTALYRTLLKDASKDILLKRELHANAYQIVLMLLQHGASPDIRIGATR</sequence>
<name>A0A6A6Q8K8_9PEZI</name>
<dbReference type="InterPro" id="IPR002110">
    <property type="entry name" value="Ankyrin_rpt"/>
</dbReference>
<dbReference type="OrthoDB" id="366390at2759"/>
<feature type="domain" description="F-box" evidence="4">
    <location>
        <begin position="1"/>
        <end position="45"/>
    </location>
</feature>
<dbReference type="InterPro" id="IPR036770">
    <property type="entry name" value="Ankyrin_rpt-contain_sf"/>
</dbReference>
<dbReference type="AlphaFoldDB" id="A0A6A6Q8K8"/>
<keyword evidence="6" id="KW-1185">Reference proteome</keyword>
<keyword evidence="1" id="KW-0677">Repeat</keyword>
<dbReference type="EMBL" id="MU004203">
    <property type="protein sequence ID" value="KAF2488411.1"/>
    <property type="molecule type" value="Genomic_DNA"/>
</dbReference>
<dbReference type="Pfam" id="PF12937">
    <property type="entry name" value="F-box-like"/>
    <property type="match status" value="1"/>
</dbReference>
<feature type="non-terminal residue" evidence="5">
    <location>
        <position position="287"/>
    </location>
</feature>
<organism evidence="5 6">
    <name type="scientific">Lophium mytilinum</name>
    <dbReference type="NCBI Taxonomy" id="390894"/>
    <lineage>
        <taxon>Eukaryota</taxon>
        <taxon>Fungi</taxon>
        <taxon>Dikarya</taxon>
        <taxon>Ascomycota</taxon>
        <taxon>Pezizomycotina</taxon>
        <taxon>Dothideomycetes</taxon>
        <taxon>Pleosporomycetidae</taxon>
        <taxon>Mytilinidiales</taxon>
        <taxon>Mytilinidiaceae</taxon>
        <taxon>Lophium</taxon>
    </lineage>
</organism>
<feature type="non-terminal residue" evidence="5">
    <location>
        <position position="1"/>
    </location>
</feature>
<evidence type="ECO:0000256" key="2">
    <source>
        <dbReference type="ARBA" id="ARBA00023043"/>
    </source>
</evidence>
<dbReference type="SMART" id="SM00256">
    <property type="entry name" value="FBOX"/>
    <property type="match status" value="2"/>
</dbReference>
<dbReference type="PROSITE" id="PS50297">
    <property type="entry name" value="ANK_REP_REGION"/>
    <property type="match status" value="1"/>
</dbReference>
<protein>
    <recommendedName>
        <fullName evidence="4">F-box domain-containing protein</fullName>
    </recommendedName>
</protein>
<evidence type="ECO:0000313" key="6">
    <source>
        <dbReference type="Proteomes" id="UP000799750"/>
    </source>
</evidence>